<dbReference type="PANTHER" id="PTHR43767">
    <property type="entry name" value="LONG-CHAIN-FATTY-ACID--COA LIGASE"/>
    <property type="match status" value="1"/>
</dbReference>
<dbReference type="PROSITE" id="PS00455">
    <property type="entry name" value="AMP_BINDING"/>
    <property type="match status" value="1"/>
</dbReference>
<dbReference type="InterPro" id="IPR045851">
    <property type="entry name" value="AMP-bd_C_sf"/>
</dbReference>
<feature type="domain" description="AMP-dependent synthetase/ligase" evidence="1">
    <location>
        <begin position="38"/>
        <end position="384"/>
    </location>
</feature>
<keyword evidence="4" id="KW-1185">Reference proteome</keyword>
<gene>
    <name evidence="3" type="ORF">BIV23_31965</name>
</gene>
<proteinExistence type="predicted"/>
<evidence type="ECO:0000313" key="3">
    <source>
        <dbReference type="EMBL" id="OIJ96838.1"/>
    </source>
</evidence>
<organism evidence="3 4">
    <name type="scientific">Streptomyces monashensis</name>
    <dbReference type="NCBI Taxonomy" id="1678012"/>
    <lineage>
        <taxon>Bacteria</taxon>
        <taxon>Bacillati</taxon>
        <taxon>Actinomycetota</taxon>
        <taxon>Actinomycetes</taxon>
        <taxon>Kitasatosporales</taxon>
        <taxon>Streptomycetaceae</taxon>
        <taxon>Streptomyces</taxon>
    </lineage>
</organism>
<dbReference type="Proteomes" id="UP000179642">
    <property type="component" value="Unassembled WGS sequence"/>
</dbReference>
<dbReference type="GO" id="GO:0016877">
    <property type="term" value="F:ligase activity, forming carbon-sulfur bonds"/>
    <property type="evidence" value="ECO:0007669"/>
    <property type="project" value="UniProtKB-ARBA"/>
</dbReference>
<accession>A0A1S2PSP1</accession>
<dbReference type="PANTHER" id="PTHR43767:SF10">
    <property type="entry name" value="SURFACTIN SYNTHASE SUBUNIT 1"/>
    <property type="match status" value="1"/>
</dbReference>
<dbReference type="Pfam" id="PF00501">
    <property type="entry name" value="AMP-binding"/>
    <property type="match status" value="1"/>
</dbReference>
<protein>
    <submittedName>
        <fullName evidence="3">Peptide synthetase</fullName>
    </submittedName>
</protein>
<dbReference type="Gene3D" id="3.40.50.12780">
    <property type="entry name" value="N-terminal domain of ligase-like"/>
    <property type="match status" value="1"/>
</dbReference>
<dbReference type="EMBL" id="MLYO01000060">
    <property type="protein sequence ID" value="OIJ96838.1"/>
    <property type="molecule type" value="Genomic_DNA"/>
</dbReference>
<dbReference type="InterPro" id="IPR020845">
    <property type="entry name" value="AMP-binding_CS"/>
</dbReference>
<evidence type="ECO:0000259" key="2">
    <source>
        <dbReference type="Pfam" id="PF13193"/>
    </source>
</evidence>
<dbReference type="Gene3D" id="3.30.300.30">
    <property type="match status" value="1"/>
</dbReference>
<evidence type="ECO:0000259" key="1">
    <source>
        <dbReference type="Pfam" id="PF00501"/>
    </source>
</evidence>
<feature type="domain" description="AMP-binding enzyme C-terminal" evidence="2">
    <location>
        <begin position="439"/>
        <end position="507"/>
    </location>
</feature>
<dbReference type="InterPro" id="IPR000873">
    <property type="entry name" value="AMP-dep_synth/lig_dom"/>
</dbReference>
<dbReference type="Pfam" id="PF13193">
    <property type="entry name" value="AMP-binding_C"/>
    <property type="match status" value="1"/>
</dbReference>
<dbReference type="InterPro" id="IPR042099">
    <property type="entry name" value="ANL_N_sf"/>
</dbReference>
<comment type="caution">
    <text evidence="3">The sequence shown here is derived from an EMBL/GenBank/DDBJ whole genome shotgun (WGS) entry which is preliminary data.</text>
</comment>
<evidence type="ECO:0000313" key="4">
    <source>
        <dbReference type="Proteomes" id="UP000179642"/>
    </source>
</evidence>
<dbReference type="AlphaFoldDB" id="A0A1S2PSP1"/>
<reference evidence="3 4" key="1">
    <citation type="submission" date="2016-10" db="EMBL/GenBank/DDBJ databases">
        <title>Genome sequence of Streptomyces sp. MUSC 1.</title>
        <authorList>
            <person name="Lee L.-H."/>
            <person name="Ser H.-L."/>
            <person name="Law J.W.-F."/>
        </authorList>
    </citation>
    <scope>NUCLEOTIDE SEQUENCE [LARGE SCALE GENOMIC DNA]</scope>
    <source>
        <strain evidence="3 4">MUSC 1</strain>
    </source>
</reference>
<dbReference type="InterPro" id="IPR050237">
    <property type="entry name" value="ATP-dep_AMP-bd_enzyme"/>
</dbReference>
<sequence>MTTFATPVPATDPAADPVSASTFVDSAVENAAEAFLGRAVALWPDAPAVRDREKAWSYRRLDAAARAVEQRLAVLGVRPGDRVLARVGSVCEFAALMYGTWRHGATFVPISPAMKAYHLRSVLADAEPALIVTTAAEAARADGVAWPAGATVLAVDDIAFTPSGTPTGPARPVPADRLALLIYTSGSTSAPKAVASPHAPVAFAARAVAARLGYRPDDVVLTAVPLSFDYGLYQILLCALTGAELLLSEADAHARLLGFARDHGATVVPLVPSLGELLVKLATRDQRPTDVRLFTNTGAALNAPLITDLRERFPGAAVAPMFGTTECKRITILEPDGDLARPGSVGPALPGTEVLILDDAARPLPAGETGEIAVRGPHVMAGYWRAPEATALRFRPGPDGRVTLHTGDYGRLDADGHLYFQGRRDDLFKRRGHRMSAIEIEAAALDVPGVREAALLVPEGGRDMVLFTVGEATPEQVIEGLSDRLEAAKVPEECQVLPALPLTPNGKTDRKRLRAHLEEAEGAR</sequence>
<name>A0A1S2PSP1_9ACTN</name>
<dbReference type="SUPFAM" id="SSF56801">
    <property type="entry name" value="Acetyl-CoA synthetase-like"/>
    <property type="match status" value="1"/>
</dbReference>
<dbReference type="InterPro" id="IPR025110">
    <property type="entry name" value="AMP-bd_C"/>
</dbReference>